<evidence type="ECO:0000256" key="1">
    <source>
        <dbReference type="SAM" id="MobiDB-lite"/>
    </source>
</evidence>
<feature type="region of interest" description="Disordered" evidence="1">
    <location>
        <begin position="76"/>
        <end position="95"/>
    </location>
</feature>
<name>A0A9N7YWR9_PLEPL</name>
<comment type="caution">
    <text evidence="2">The sequence shown here is derived from an EMBL/GenBank/DDBJ whole genome shotgun (WGS) entry which is preliminary data.</text>
</comment>
<sequence>MNLNRSSTESRLGATCSSTIPPAASPGRRVSGAGDVSMLTQNLTRILSRKSTHSLHTHTLTHSSSLVLCCKGIRSSSSSTLPSLSPSSPSSPSLLSTPLLVTETLRTDLQLHALIQPGATGRLRQCNSTTVC</sequence>
<accession>A0A9N7YWR9</accession>
<dbReference type="AlphaFoldDB" id="A0A9N7YWR9"/>
<protein>
    <submittedName>
        <fullName evidence="2">Uncharacterized protein</fullName>
    </submittedName>
</protein>
<feature type="region of interest" description="Disordered" evidence="1">
    <location>
        <begin position="1"/>
        <end position="36"/>
    </location>
</feature>
<proteinExistence type="predicted"/>
<gene>
    <name evidence="2" type="ORF">PLEPLA_LOCUS30494</name>
</gene>
<dbReference type="Proteomes" id="UP001153269">
    <property type="component" value="Unassembled WGS sequence"/>
</dbReference>
<reference evidence="2" key="1">
    <citation type="submission" date="2020-03" db="EMBL/GenBank/DDBJ databases">
        <authorList>
            <person name="Weist P."/>
        </authorList>
    </citation>
    <scope>NUCLEOTIDE SEQUENCE</scope>
</reference>
<evidence type="ECO:0000313" key="3">
    <source>
        <dbReference type="Proteomes" id="UP001153269"/>
    </source>
</evidence>
<keyword evidence="3" id="KW-1185">Reference proteome</keyword>
<evidence type="ECO:0000313" key="2">
    <source>
        <dbReference type="EMBL" id="CAB1442775.1"/>
    </source>
</evidence>
<feature type="compositionally biased region" description="Polar residues" evidence="1">
    <location>
        <begin position="1"/>
        <end position="20"/>
    </location>
</feature>
<dbReference type="EMBL" id="CADEAL010002913">
    <property type="protein sequence ID" value="CAB1442775.1"/>
    <property type="molecule type" value="Genomic_DNA"/>
</dbReference>
<organism evidence="2 3">
    <name type="scientific">Pleuronectes platessa</name>
    <name type="common">European plaice</name>
    <dbReference type="NCBI Taxonomy" id="8262"/>
    <lineage>
        <taxon>Eukaryota</taxon>
        <taxon>Metazoa</taxon>
        <taxon>Chordata</taxon>
        <taxon>Craniata</taxon>
        <taxon>Vertebrata</taxon>
        <taxon>Euteleostomi</taxon>
        <taxon>Actinopterygii</taxon>
        <taxon>Neopterygii</taxon>
        <taxon>Teleostei</taxon>
        <taxon>Neoteleostei</taxon>
        <taxon>Acanthomorphata</taxon>
        <taxon>Carangaria</taxon>
        <taxon>Pleuronectiformes</taxon>
        <taxon>Pleuronectoidei</taxon>
        <taxon>Pleuronectidae</taxon>
        <taxon>Pleuronectes</taxon>
    </lineage>
</organism>